<sequence>MLTKLASRGSLLLAMIALFGLSASQAYAAEDHNIVTPYFQTSGTTNYTFIAVSHPSLSNMASNIGVLATAKSLTGTTYGTTSFTVSAGNTTRIFVFQTGHSISAVSANQIINAAAGAGSITFTPIATAPGTITSANNGNGNRSPTQLSFWGAIVLQETGGNNGFAMEFIGDLHDSTRGLQTSQP</sequence>
<dbReference type="Proteomes" id="UP000594464">
    <property type="component" value="Chromosome"/>
</dbReference>
<keyword evidence="1" id="KW-0732">Signal</keyword>
<feature type="chain" id="PRO_5032726843" description="CHRD domain-containing protein" evidence="1">
    <location>
        <begin position="29"/>
        <end position="184"/>
    </location>
</feature>
<name>A0A7T0C2C9_9BACT</name>
<feature type="signal peptide" evidence="1">
    <location>
        <begin position="1"/>
        <end position="28"/>
    </location>
</feature>
<reference evidence="3" key="1">
    <citation type="submission" date="2020-02" db="EMBL/GenBank/DDBJ databases">
        <title>Genomic and physiological characterization of two novel Nitrospinaceae genera.</title>
        <authorList>
            <person name="Mueller A.J."/>
            <person name="Jung M.-Y."/>
            <person name="Strachan C.R."/>
            <person name="Herbold C.W."/>
            <person name="Kirkegaard R.H."/>
            <person name="Daims H."/>
        </authorList>
    </citation>
    <scope>NUCLEOTIDE SEQUENCE [LARGE SCALE GENOMIC DNA]</scope>
</reference>
<proteinExistence type="predicted"/>
<protein>
    <recommendedName>
        <fullName evidence="4">CHRD domain-containing protein</fullName>
    </recommendedName>
</protein>
<evidence type="ECO:0008006" key="4">
    <source>
        <dbReference type="Google" id="ProtNLM"/>
    </source>
</evidence>
<evidence type="ECO:0000313" key="2">
    <source>
        <dbReference type="EMBL" id="QPJ65107.1"/>
    </source>
</evidence>
<gene>
    <name evidence="2" type="ORF">G3M78_06775</name>
</gene>
<evidence type="ECO:0000256" key="1">
    <source>
        <dbReference type="SAM" id="SignalP"/>
    </source>
</evidence>
<accession>A0A7T0C2C9</accession>
<dbReference type="AlphaFoldDB" id="A0A7T0C2C9"/>
<dbReference type="EMBL" id="CP048620">
    <property type="protein sequence ID" value="QPJ65107.1"/>
    <property type="molecule type" value="Genomic_DNA"/>
</dbReference>
<organism evidence="2 3">
    <name type="scientific">Candidatus Nitrohelix vancouverensis</name>
    <dbReference type="NCBI Taxonomy" id="2705534"/>
    <lineage>
        <taxon>Bacteria</taxon>
        <taxon>Pseudomonadati</taxon>
        <taxon>Nitrospinota/Tectimicrobiota group</taxon>
        <taxon>Nitrospinota</taxon>
        <taxon>Nitrospinia</taxon>
        <taxon>Nitrospinales</taxon>
        <taxon>Nitrospinaceae</taxon>
        <taxon>Candidatus Nitrohelix</taxon>
    </lineage>
</organism>
<evidence type="ECO:0000313" key="3">
    <source>
        <dbReference type="Proteomes" id="UP000594464"/>
    </source>
</evidence>
<dbReference type="KEGG" id="nva:G3M78_06775"/>